<keyword evidence="3" id="KW-1185">Reference proteome</keyword>
<dbReference type="Proteomes" id="UP000186817">
    <property type="component" value="Unassembled WGS sequence"/>
</dbReference>
<evidence type="ECO:0000313" key="2">
    <source>
        <dbReference type="EMBL" id="OLP75621.1"/>
    </source>
</evidence>
<reference evidence="2 3" key="1">
    <citation type="submission" date="2016-02" db="EMBL/GenBank/DDBJ databases">
        <title>Genome analysis of coral dinoflagellate symbionts highlights evolutionary adaptations to a symbiotic lifestyle.</title>
        <authorList>
            <person name="Aranda M."/>
            <person name="Li Y."/>
            <person name="Liew Y.J."/>
            <person name="Baumgarten S."/>
            <person name="Simakov O."/>
            <person name="Wilson M."/>
            <person name="Piel J."/>
            <person name="Ashoor H."/>
            <person name="Bougouffa S."/>
            <person name="Bajic V.B."/>
            <person name="Ryu T."/>
            <person name="Ravasi T."/>
            <person name="Bayer T."/>
            <person name="Micklem G."/>
            <person name="Kim H."/>
            <person name="Bhak J."/>
            <person name="Lajeunesse T.C."/>
            <person name="Voolstra C.R."/>
        </authorList>
    </citation>
    <scope>NUCLEOTIDE SEQUENCE [LARGE SCALE GENOMIC DNA]</scope>
    <source>
        <strain evidence="2 3">CCMP2467</strain>
    </source>
</reference>
<name>A0A1Q9BY65_SYMMI</name>
<accession>A0A1Q9BY65</accession>
<feature type="compositionally biased region" description="Polar residues" evidence="1">
    <location>
        <begin position="33"/>
        <end position="42"/>
    </location>
</feature>
<proteinExistence type="predicted"/>
<evidence type="ECO:0000256" key="1">
    <source>
        <dbReference type="SAM" id="MobiDB-lite"/>
    </source>
</evidence>
<comment type="caution">
    <text evidence="2">The sequence shown here is derived from an EMBL/GenBank/DDBJ whole genome shotgun (WGS) entry which is preliminary data.</text>
</comment>
<gene>
    <name evidence="2" type="ORF">AK812_SmicGene44555</name>
</gene>
<evidence type="ECO:0000313" key="3">
    <source>
        <dbReference type="Proteomes" id="UP000186817"/>
    </source>
</evidence>
<sequence>MPLCNLWGILQSPEGRLGSDDGDIGSRHDSGSESEGATSNANADDVGLVAAAEQAADEVEKFKRQKRTEKARIASLLSRQRKKLAAEYDNDCDRVDIDEVAGFQKAYFASKKSRKTWWNPFENDSSSSEKTDSGRRRAVWLYFRNFAEAVKGFFFGHEPDHPPEIAHVLTVQINDDTNIKLTSARRSAKTVHTMMSNLQHHFAFRHPDQELEVPDSFQVHQPLIALKRATAKHLGQELLTWSLSFAGNTGQRWQLWGVPQDLFRTVKQQTYVLVADALKANDSVFREVAKIVHYRSQSQSSQAMLLMLENRRMREADKILEAIDAWTQAMQDGDTEDPAELRRVVEELLDKETSYAEQNAKRLRLVGEAMQKDDFDVIVNIVDMLMEPLDSVINKLLQRTAILKQIRFRDFSEGETLVALLQKTRAVFLQWSCGDLGNL</sequence>
<protein>
    <submittedName>
        <fullName evidence="2">Uncharacterized protein</fullName>
    </submittedName>
</protein>
<dbReference type="EMBL" id="LSRX01002370">
    <property type="protein sequence ID" value="OLP75621.1"/>
    <property type="molecule type" value="Genomic_DNA"/>
</dbReference>
<dbReference type="AlphaFoldDB" id="A0A1Q9BY65"/>
<dbReference type="OrthoDB" id="422469at2759"/>
<feature type="region of interest" description="Disordered" evidence="1">
    <location>
        <begin position="14"/>
        <end position="44"/>
    </location>
</feature>
<organism evidence="2 3">
    <name type="scientific">Symbiodinium microadriaticum</name>
    <name type="common">Dinoflagellate</name>
    <name type="synonym">Zooxanthella microadriatica</name>
    <dbReference type="NCBI Taxonomy" id="2951"/>
    <lineage>
        <taxon>Eukaryota</taxon>
        <taxon>Sar</taxon>
        <taxon>Alveolata</taxon>
        <taxon>Dinophyceae</taxon>
        <taxon>Suessiales</taxon>
        <taxon>Symbiodiniaceae</taxon>
        <taxon>Symbiodinium</taxon>
    </lineage>
</organism>